<protein>
    <recommendedName>
        <fullName evidence="2">Histidinol-phosphatase</fullName>
    </recommendedName>
</protein>
<dbReference type="GO" id="GO:0007165">
    <property type="term" value="P:signal transduction"/>
    <property type="evidence" value="ECO:0007669"/>
    <property type="project" value="TreeGrafter"/>
</dbReference>
<dbReference type="GO" id="GO:0008934">
    <property type="term" value="F:inositol monophosphate 1-phosphatase activity"/>
    <property type="evidence" value="ECO:0007669"/>
    <property type="project" value="TreeGrafter"/>
</dbReference>
<accession>A0A382LTV5</accession>
<dbReference type="Gene3D" id="3.40.190.80">
    <property type="match status" value="1"/>
</dbReference>
<name>A0A382LTV5_9ZZZZ</name>
<gene>
    <name evidence="1" type="ORF">METZ01_LOCUS291326</name>
</gene>
<dbReference type="PANTHER" id="PTHR20854:SF4">
    <property type="entry name" value="INOSITOL-1-MONOPHOSPHATASE-RELATED"/>
    <property type="match status" value="1"/>
</dbReference>
<dbReference type="AlphaFoldDB" id="A0A382LTV5"/>
<dbReference type="Gene3D" id="3.30.540.10">
    <property type="entry name" value="Fructose-1,6-Bisphosphatase, subunit A, domain 1"/>
    <property type="match status" value="1"/>
</dbReference>
<dbReference type="InterPro" id="IPR000760">
    <property type="entry name" value="Inositol_monophosphatase-like"/>
</dbReference>
<sequence>MNENIRFLNKFANHLADEARKISMSYFKKKIKIHNKNKKYFDPVTDADIGIQKKINTLINKQFPNHSILGEEDSIIKSSEYEWCVDPIDGTKSYIQGVPLWGTLISLSKNNEIILGIADIPALDERYIGHSKLSYKVIKNNKTILRVKKNKKLSESILNTTSPYVFDNKSDQKSFEKLSKKVKSTRLGGDCYSYCLLADGLIDIVVESGLKPWDIRALVPIINNAGGIISTWESKSVSDGGRIIAATNKELFKKSQKILKAKKPSS</sequence>
<dbReference type="PANTHER" id="PTHR20854">
    <property type="entry name" value="INOSITOL MONOPHOSPHATASE"/>
    <property type="match status" value="1"/>
</dbReference>
<dbReference type="PRINTS" id="PR00377">
    <property type="entry name" value="IMPHPHTASES"/>
</dbReference>
<proteinExistence type="predicted"/>
<dbReference type="EMBL" id="UINC01088341">
    <property type="protein sequence ID" value="SVC38472.1"/>
    <property type="molecule type" value="Genomic_DNA"/>
</dbReference>
<dbReference type="SUPFAM" id="SSF56655">
    <property type="entry name" value="Carbohydrate phosphatase"/>
    <property type="match status" value="1"/>
</dbReference>
<evidence type="ECO:0000313" key="1">
    <source>
        <dbReference type="EMBL" id="SVC38472.1"/>
    </source>
</evidence>
<evidence type="ECO:0008006" key="2">
    <source>
        <dbReference type="Google" id="ProtNLM"/>
    </source>
</evidence>
<organism evidence="1">
    <name type="scientific">marine metagenome</name>
    <dbReference type="NCBI Taxonomy" id="408172"/>
    <lineage>
        <taxon>unclassified sequences</taxon>
        <taxon>metagenomes</taxon>
        <taxon>ecological metagenomes</taxon>
    </lineage>
</organism>
<reference evidence="1" key="1">
    <citation type="submission" date="2018-05" db="EMBL/GenBank/DDBJ databases">
        <authorList>
            <person name="Lanie J.A."/>
            <person name="Ng W.-L."/>
            <person name="Kazmierczak K.M."/>
            <person name="Andrzejewski T.M."/>
            <person name="Davidsen T.M."/>
            <person name="Wayne K.J."/>
            <person name="Tettelin H."/>
            <person name="Glass J.I."/>
            <person name="Rusch D."/>
            <person name="Podicherti R."/>
            <person name="Tsui H.-C.T."/>
            <person name="Winkler M.E."/>
        </authorList>
    </citation>
    <scope>NUCLEOTIDE SEQUENCE</scope>
</reference>
<dbReference type="GO" id="GO:0006020">
    <property type="term" value="P:inositol metabolic process"/>
    <property type="evidence" value="ECO:0007669"/>
    <property type="project" value="TreeGrafter"/>
</dbReference>
<dbReference type="Pfam" id="PF00459">
    <property type="entry name" value="Inositol_P"/>
    <property type="match status" value="1"/>
</dbReference>